<keyword evidence="4" id="KW-0479">Metal-binding</keyword>
<feature type="non-terminal residue" evidence="12">
    <location>
        <position position="197"/>
    </location>
</feature>
<evidence type="ECO:0000256" key="4">
    <source>
        <dbReference type="ARBA" id="ARBA00022723"/>
    </source>
</evidence>
<evidence type="ECO:0000256" key="5">
    <source>
        <dbReference type="ARBA" id="ARBA00022729"/>
    </source>
</evidence>
<keyword evidence="8" id="KW-0503">Monooxygenase</keyword>
<dbReference type="GO" id="GO:0004497">
    <property type="term" value="F:monooxygenase activity"/>
    <property type="evidence" value="ECO:0007669"/>
    <property type="project" value="UniProtKB-KW"/>
</dbReference>
<evidence type="ECO:0000313" key="13">
    <source>
        <dbReference type="Proteomes" id="UP000807469"/>
    </source>
</evidence>
<evidence type="ECO:0000256" key="7">
    <source>
        <dbReference type="ARBA" id="ARBA00023008"/>
    </source>
</evidence>
<organism evidence="12 13">
    <name type="scientific">Pholiota conissans</name>
    <dbReference type="NCBI Taxonomy" id="109636"/>
    <lineage>
        <taxon>Eukaryota</taxon>
        <taxon>Fungi</taxon>
        <taxon>Dikarya</taxon>
        <taxon>Basidiomycota</taxon>
        <taxon>Agaricomycotina</taxon>
        <taxon>Agaricomycetes</taxon>
        <taxon>Agaricomycetidae</taxon>
        <taxon>Agaricales</taxon>
        <taxon>Agaricineae</taxon>
        <taxon>Strophariaceae</taxon>
        <taxon>Pholiota</taxon>
    </lineage>
</organism>
<evidence type="ECO:0000256" key="1">
    <source>
        <dbReference type="ARBA" id="ARBA00001973"/>
    </source>
</evidence>
<comment type="similarity">
    <text evidence="11">Belongs to the polysaccharide monooxygenase AA14 family.</text>
</comment>
<keyword evidence="3" id="KW-0964">Secreted</keyword>
<keyword evidence="10" id="KW-0325">Glycoprotein</keyword>
<dbReference type="Proteomes" id="UP000807469">
    <property type="component" value="Unassembled WGS sequence"/>
</dbReference>
<evidence type="ECO:0000256" key="10">
    <source>
        <dbReference type="ARBA" id="ARBA00023180"/>
    </source>
</evidence>
<evidence type="ECO:0000256" key="6">
    <source>
        <dbReference type="ARBA" id="ARBA00023002"/>
    </source>
</evidence>
<proteinExistence type="inferred from homology"/>
<dbReference type="InterPro" id="IPR054497">
    <property type="entry name" value="LPMO_AA14"/>
</dbReference>
<evidence type="ECO:0000256" key="9">
    <source>
        <dbReference type="ARBA" id="ARBA00023157"/>
    </source>
</evidence>
<comment type="cofactor">
    <cofactor evidence="1">
        <name>Cu(2+)</name>
        <dbReference type="ChEBI" id="CHEBI:29036"/>
    </cofactor>
</comment>
<evidence type="ECO:0000256" key="8">
    <source>
        <dbReference type="ARBA" id="ARBA00023033"/>
    </source>
</evidence>
<keyword evidence="5" id="KW-0732">Signal</keyword>
<keyword evidence="6" id="KW-0560">Oxidoreductase</keyword>
<comment type="subcellular location">
    <subcellularLocation>
        <location evidence="2">Secreted</location>
    </subcellularLocation>
</comment>
<evidence type="ECO:0000313" key="12">
    <source>
        <dbReference type="EMBL" id="KAF9481271.1"/>
    </source>
</evidence>
<evidence type="ECO:0000256" key="2">
    <source>
        <dbReference type="ARBA" id="ARBA00004613"/>
    </source>
</evidence>
<keyword evidence="13" id="KW-1185">Reference proteome</keyword>
<comment type="caution">
    <text evidence="12">The sequence shown here is derived from an EMBL/GenBank/DDBJ whole genome shotgun (WGS) entry which is preliminary data.</text>
</comment>
<sequence length="197" mass="21675">MMARALEPSETGRNILDVTLEGKDNATACITNPNTHTQNKTMASGTIFAISYTSDIIQVTEDNLVVFTVHPLFNCPQFDFLFIDTASKRGWVANGCGQPNMCMQPFRCKVTGQAGTQPVSRATAPAWCEGNQSQRIGGAERAFIPQQSNLYSYKIDDLARWCFYGQLERNNVDISGLNSSGQPKAPIYDTRMGYTVG</sequence>
<dbReference type="AlphaFoldDB" id="A0A9P5Z5L4"/>
<name>A0A9P5Z5L4_9AGAR</name>
<keyword evidence="9" id="KW-1015">Disulfide bond</keyword>
<evidence type="ECO:0000256" key="11">
    <source>
        <dbReference type="ARBA" id="ARBA00046340"/>
    </source>
</evidence>
<dbReference type="GO" id="GO:0046872">
    <property type="term" value="F:metal ion binding"/>
    <property type="evidence" value="ECO:0007669"/>
    <property type="project" value="UniProtKB-KW"/>
</dbReference>
<dbReference type="Pfam" id="PF22810">
    <property type="entry name" value="LPMO_AA14"/>
    <property type="match status" value="1"/>
</dbReference>
<dbReference type="GO" id="GO:0005576">
    <property type="term" value="C:extracellular region"/>
    <property type="evidence" value="ECO:0007669"/>
    <property type="project" value="UniProtKB-SubCell"/>
</dbReference>
<dbReference type="OrthoDB" id="2019572at2759"/>
<gene>
    <name evidence="12" type="ORF">BDN70DRAFT_975465</name>
</gene>
<dbReference type="EMBL" id="MU155181">
    <property type="protein sequence ID" value="KAF9481271.1"/>
    <property type="molecule type" value="Genomic_DNA"/>
</dbReference>
<reference evidence="12" key="1">
    <citation type="submission" date="2020-11" db="EMBL/GenBank/DDBJ databases">
        <authorList>
            <consortium name="DOE Joint Genome Institute"/>
            <person name="Ahrendt S."/>
            <person name="Riley R."/>
            <person name="Andreopoulos W."/>
            <person name="Labutti K."/>
            <person name="Pangilinan J."/>
            <person name="Ruiz-Duenas F.J."/>
            <person name="Barrasa J.M."/>
            <person name="Sanchez-Garcia M."/>
            <person name="Camarero S."/>
            <person name="Miyauchi S."/>
            <person name="Serrano A."/>
            <person name="Linde D."/>
            <person name="Babiker R."/>
            <person name="Drula E."/>
            <person name="Ayuso-Fernandez I."/>
            <person name="Pacheco R."/>
            <person name="Padilla G."/>
            <person name="Ferreira P."/>
            <person name="Barriuso J."/>
            <person name="Kellner H."/>
            <person name="Castanera R."/>
            <person name="Alfaro M."/>
            <person name="Ramirez L."/>
            <person name="Pisabarro A.G."/>
            <person name="Kuo A."/>
            <person name="Tritt A."/>
            <person name="Lipzen A."/>
            <person name="He G."/>
            <person name="Yan M."/>
            <person name="Ng V."/>
            <person name="Cullen D."/>
            <person name="Martin F."/>
            <person name="Rosso M.-N."/>
            <person name="Henrissat B."/>
            <person name="Hibbett D."/>
            <person name="Martinez A.T."/>
            <person name="Grigoriev I.V."/>
        </authorList>
    </citation>
    <scope>NUCLEOTIDE SEQUENCE</scope>
    <source>
        <strain evidence="12">CIRM-BRFM 674</strain>
    </source>
</reference>
<accession>A0A9P5Z5L4</accession>
<evidence type="ECO:0000256" key="3">
    <source>
        <dbReference type="ARBA" id="ARBA00022525"/>
    </source>
</evidence>
<protein>
    <submittedName>
        <fullName evidence="12">Uncharacterized protein</fullName>
    </submittedName>
</protein>
<keyword evidence="7" id="KW-0186">Copper</keyword>